<sequence length="59" mass="6320">MNAIGKFIPKLGAECRLKDLLANGSAKLEGDKTAFGKIMSTLVQFDANFEIVPLPPTAK</sequence>
<dbReference type="InterPro" id="IPR029229">
    <property type="entry name" value="Alkyl_sulf_C"/>
</dbReference>
<evidence type="ECO:0000259" key="1">
    <source>
        <dbReference type="Pfam" id="PF14864"/>
    </source>
</evidence>
<name>A0AAE4TJR9_9GAMM</name>
<accession>A0AAE4TJR9</accession>
<evidence type="ECO:0000313" key="3">
    <source>
        <dbReference type="Proteomes" id="UP001187859"/>
    </source>
</evidence>
<dbReference type="SUPFAM" id="SSF55718">
    <property type="entry name" value="SCP-like"/>
    <property type="match status" value="1"/>
</dbReference>
<reference evidence="2" key="1">
    <citation type="submission" date="2023-05" db="EMBL/GenBank/DDBJ databases">
        <title>Colonisation of extended spectrum b-lactamase- and carbapenemase-producing bacteria on hospital surfaces from low- and middle-income countries.</title>
        <authorList>
            <person name="Nieto-Rosado M."/>
            <person name="Sands K."/>
            <person name="Iregbu K."/>
            <person name="Zahra R."/>
            <person name="Mazarati J.B."/>
            <person name="Mehtar S."/>
            <person name="Barnards-Group B."/>
            <person name="Walsh T.R."/>
        </authorList>
    </citation>
    <scope>NUCLEOTIDE SEQUENCE</scope>
    <source>
        <strain evidence="2">PP-E493</strain>
    </source>
</reference>
<dbReference type="EMBL" id="JASGOQ010000001">
    <property type="protein sequence ID" value="MDV5389557.1"/>
    <property type="molecule type" value="Genomic_DNA"/>
</dbReference>
<dbReference type="Gene3D" id="3.30.1050.10">
    <property type="entry name" value="SCP2 sterol-binding domain"/>
    <property type="match status" value="1"/>
</dbReference>
<proteinExistence type="predicted"/>
<dbReference type="InterPro" id="IPR036527">
    <property type="entry name" value="SCP2_sterol-bd_dom_sf"/>
</dbReference>
<evidence type="ECO:0000313" key="2">
    <source>
        <dbReference type="EMBL" id="MDV5389557.1"/>
    </source>
</evidence>
<organism evidence="2 3">
    <name type="scientific">Shewanella xiamenensis</name>
    <dbReference type="NCBI Taxonomy" id="332186"/>
    <lineage>
        <taxon>Bacteria</taxon>
        <taxon>Pseudomonadati</taxon>
        <taxon>Pseudomonadota</taxon>
        <taxon>Gammaproteobacteria</taxon>
        <taxon>Alteromonadales</taxon>
        <taxon>Shewanellaceae</taxon>
        <taxon>Shewanella</taxon>
    </lineage>
</organism>
<dbReference type="Proteomes" id="UP001187859">
    <property type="component" value="Unassembled WGS sequence"/>
</dbReference>
<comment type="caution">
    <text evidence="2">The sequence shown here is derived from an EMBL/GenBank/DDBJ whole genome shotgun (WGS) entry which is preliminary data.</text>
</comment>
<gene>
    <name evidence="2" type="ORF">QM089_04565</name>
</gene>
<protein>
    <submittedName>
        <fullName evidence="2">Alkyl sulfatase C-terminal domain-containing protein</fullName>
    </submittedName>
</protein>
<dbReference type="AlphaFoldDB" id="A0AAE4TJR9"/>
<feature type="domain" description="Alkyl sulfatase C-terminal" evidence="1">
    <location>
        <begin position="14"/>
        <end position="53"/>
    </location>
</feature>
<dbReference type="Pfam" id="PF14864">
    <property type="entry name" value="Alkyl_sulf_C"/>
    <property type="match status" value="1"/>
</dbReference>